<keyword evidence="4 9" id="KW-0456">Lyase</keyword>
<keyword evidence="12" id="KW-1185">Reference proteome</keyword>
<dbReference type="GO" id="GO:0004852">
    <property type="term" value="F:uroporphyrinogen-III synthase activity"/>
    <property type="evidence" value="ECO:0007669"/>
    <property type="project" value="UniProtKB-UniRule"/>
</dbReference>
<dbReference type="EC" id="4.2.1.75" evidence="3 9"/>
<dbReference type="InterPro" id="IPR036108">
    <property type="entry name" value="4pyrrol_syn_uPrphyn_synt_sf"/>
</dbReference>
<dbReference type="GO" id="GO:0006782">
    <property type="term" value="P:protoporphyrinogen IX biosynthetic process"/>
    <property type="evidence" value="ECO:0007669"/>
    <property type="project" value="UniProtKB-UniRule"/>
</dbReference>
<evidence type="ECO:0000259" key="10">
    <source>
        <dbReference type="Pfam" id="PF02602"/>
    </source>
</evidence>
<proteinExistence type="inferred from homology"/>
<dbReference type="UniPathway" id="UPA00251">
    <property type="reaction ID" value="UER00320"/>
</dbReference>
<dbReference type="EMBL" id="AJYW02000300">
    <property type="protein sequence ID" value="OEE70814.1"/>
    <property type="molecule type" value="Genomic_DNA"/>
</dbReference>
<accession>A0A1E5CMH3</accession>
<feature type="domain" description="Tetrapyrrole biosynthesis uroporphyrinogen III synthase" evidence="10">
    <location>
        <begin position="18"/>
        <end position="222"/>
    </location>
</feature>
<reference evidence="11 12" key="1">
    <citation type="journal article" date="2012" name="Science">
        <title>Ecological populations of bacteria act as socially cohesive units of antibiotic production and resistance.</title>
        <authorList>
            <person name="Cordero O.X."/>
            <person name="Wildschutte H."/>
            <person name="Kirkup B."/>
            <person name="Proehl S."/>
            <person name="Ngo L."/>
            <person name="Hussain F."/>
            <person name="Le Roux F."/>
            <person name="Mincer T."/>
            <person name="Polz M.F."/>
        </authorList>
    </citation>
    <scope>NUCLEOTIDE SEQUENCE [LARGE SCALE GENOMIC DNA]</scope>
    <source>
        <strain evidence="11 12">FF-238</strain>
    </source>
</reference>
<evidence type="ECO:0000256" key="2">
    <source>
        <dbReference type="ARBA" id="ARBA00008133"/>
    </source>
</evidence>
<dbReference type="PANTHER" id="PTHR38042">
    <property type="entry name" value="UROPORPHYRINOGEN-III SYNTHASE, CHLOROPLASTIC"/>
    <property type="match status" value="1"/>
</dbReference>
<dbReference type="SUPFAM" id="SSF69618">
    <property type="entry name" value="HemD-like"/>
    <property type="match status" value="1"/>
</dbReference>
<comment type="pathway">
    <text evidence="1 9">Porphyrin-containing compound metabolism; protoporphyrin-IX biosynthesis; coproporphyrinogen-III from 5-aminolevulinate: step 3/4.</text>
</comment>
<dbReference type="PANTHER" id="PTHR38042:SF1">
    <property type="entry name" value="UROPORPHYRINOGEN-III SYNTHASE, CHLOROPLASTIC"/>
    <property type="match status" value="1"/>
</dbReference>
<dbReference type="Gene3D" id="3.40.50.10090">
    <property type="match status" value="2"/>
</dbReference>
<dbReference type="Pfam" id="PF02602">
    <property type="entry name" value="HEM4"/>
    <property type="match status" value="1"/>
</dbReference>
<comment type="catalytic activity">
    <reaction evidence="8 9">
        <text>hydroxymethylbilane = uroporphyrinogen III + H2O</text>
        <dbReference type="Rhea" id="RHEA:18965"/>
        <dbReference type="ChEBI" id="CHEBI:15377"/>
        <dbReference type="ChEBI" id="CHEBI:57308"/>
        <dbReference type="ChEBI" id="CHEBI:57845"/>
        <dbReference type="EC" id="4.2.1.75"/>
    </reaction>
</comment>
<dbReference type="NCBIfam" id="NF004585">
    <property type="entry name" value="PRK05928.2-2"/>
    <property type="match status" value="1"/>
</dbReference>
<dbReference type="InterPro" id="IPR003754">
    <property type="entry name" value="4pyrrol_synth_uPrphyn_synth"/>
</dbReference>
<dbReference type="AlphaFoldDB" id="A0A1E5CMH3"/>
<evidence type="ECO:0000256" key="8">
    <source>
        <dbReference type="ARBA" id="ARBA00048617"/>
    </source>
</evidence>
<sequence length="242" mass="26923">MTVLVTRPDQQGRELCQQLVGVGIPAIHHPLINIVANPNGNNLAHQLAECDILIAISQHAVNFAQQLLSNASSNWPAGIIYLGVGQKTAHYLSKLSKQKVNYPLVGDSEHLLEIPELQDVDGKRILILRGNGGRELIYQRLVQRQAKVEYCETYCREFISFSAESAFPYWQQHDVTRIVITSSEQLAFLVSQTPPIYQTWLFNLQLLVPSQRIVETAINLGFINALNVGSASNSDLLATLQP</sequence>
<keyword evidence="5 9" id="KW-0627">Porphyrin biosynthesis</keyword>
<organism evidence="11 12">
    <name type="scientific">Vibrio genomosp. F6 str. FF-238</name>
    <dbReference type="NCBI Taxonomy" id="1191298"/>
    <lineage>
        <taxon>Bacteria</taxon>
        <taxon>Pseudomonadati</taxon>
        <taxon>Pseudomonadota</taxon>
        <taxon>Gammaproteobacteria</taxon>
        <taxon>Vibrionales</taxon>
        <taxon>Vibrionaceae</taxon>
        <taxon>Vibrio</taxon>
    </lineage>
</organism>
<dbReference type="RefSeq" id="WP_017052857.1">
    <property type="nucleotide sequence ID" value="NZ_AJYW02000300.1"/>
</dbReference>
<evidence type="ECO:0000256" key="6">
    <source>
        <dbReference type="ARBA" id="ARBA00037589"/>
    </source>
</evidence>
<evidence type="ECO:0000256" key="1">
    <source>
        <dbReference type="ARBA" id="ARBA00004772"/>
    </source>
</evidence>
<dbReference type="Proteomes" id="UP000094165">
    <property type="component" value="Unassembled WGS sequence"/>
</dbReference>
<evidence type="ECO:0000256" key="7">
    <source>
        <dbReference type="ARBA" id="ARBA00040167"/>
    </source>
</evidence>
<dbReference type="CDD" id="cd06578">
    <property type="entry name" value="HemD"/>
    <property type="match status" value="1"/>
</dbReference>
<name>A0A1E5CMH3_9VIBR</name>
<evidence type="ECO:0000256" key="3">
    <source>
        <dbReference type="ARBA" id="ARBA00013109"/>
    </source>
</evidence>
<dbReference type="GO" id="GO:0006780">
    <property type="term" value="P:uroporphyrinogen III biosynthetic process"/>
    <property type="evidence" value="ECO:0007669"/>
    <property type="project" value="UniProtKB-UniRule"/>
</dbReference>
<dbReference type="InterPro" id="IPR039793">
    <property type="entry name" value="UROS/Hem4"/>
</dbReference>
<evidence type="ECO:0000313" key="11">
    <source>
        <dbReference type="EMBL" id="OEE70814.1"/>
    </source>
</evidence>
<comment type="caution">
    <text evidence="11">The sequence shown here is derived from an EMBL/GenBank/DDBJ whole genome shotgun (WGS) entry which is preliminary data.</text>
</comment>
<comment type="similarity">
    <text evidence="2 9">Belongs to the uroporphyrinogen-III synthase family.</text>
</comment>
<evidence type="ECO:0000256" key="9">
    <source>
        <dbReference type="RuleBase" id="RU366031"/>
    </source>
</evidence>
<protein>
    <recommendedName>
        <fullName evidence="7 9">Uroporphyrinogen-III synthase</fullName>
        <ecNumber evidence="3 9">4.2.1.75</ecNumber>
    </recommendedName>
</protein>
<evidence type="ECO:0000313" key="12">
    <source>
        <dbReference type="Proteomes" id="UP000094165"/>
    </source>
</evidence>
<evidence type="ECO:0000256" key="4">
    <source>
        <dbReference type="ARBA" id="ARBA00023239"/>
    </source>
</evidence>
<gene>
    <name evidence="11" type="ORF">A130_08320</name>
</gene>
<evidence type="ECO:0000256" key="5">
    <source>
        <dbReference type="ARBA" id="ARBA00023244"/>
    </source>
</evidence>
<comment type="function">
    <text evidence="6 9">Catalyzes cyclization of the linear tetrapyrrole, hydroxymethylbilane, to the macrocyclic uroporphyrinogen III.</text>
</comment>